<evidence type="ECO:0000256" key="3">
    <source>
        <dbReference type="ARBA" id="ARBA00022692"/>
    </source>
</evidence>
<dbReference type="EMBL" id="DRMJ01000178">
    <property type="protein sequence ID" value="HHL42678.1"/>
    <property type="molecule type" value="Genomic_DNA"/>
</dbReference>
<keyword evidence="6 7" id="KW-0472">Membrane</keyword>
<comment type="caution">
    <text evidence="9">The sequence shown here is derived from an EMBL/GenBank/DDBJ whole genome shotgun (WGS) entry which is preliminary data.</text>
</comment>
<feature type="transmembrane region" description="Helical" evidence="7">
    <location>
        <begin position="513"/>
        <end position="532"/>
    </location>
</feature>
<dbReference type="InterPro" id="IPR036721">
    <property type="entry name" value="RCK_C_sf"/>
</dbReference>
<dbReference type="PANTHER" id="PTHR43652:SF2">
    <property type="entry name" value="BASIC AMINO ACID ANTIPORTER YFCC-RELATED"/>
    <property type="match status" value="1"/>
</dbReference>
<evidence type="ECO:0000256" key="2">
    <source>
        <dbReference type="ARBA" id="ARBA00022448"/>
    </source>
</evidence>
<accession>A0A7C5QVS4</accession>
<dbReference type="GO" id="GO:0008324">
    <property type="term" value="F:monoatomic cation transmembrane transporter activity"/>
    <property type="evidence" value="ECO:0007669"/>
    <property type="project" value="InterPro"/>
</dbReference>
<evidence type="ECO:0000256" key="4">
    <source>
        <dbReference type="ARBA" id="ARBA00022737"/>
    </source>
</evidence>
<feature type="transmembrane region" description="Helical" evidence="7">
    <location>
        <begin position="384"/>
        <end position="401"/>
    </location>
</feature>
<evidence type="ECO:0000313" key="9">
    <source>
        <dbReference type="EMBL" id="HHL42678.1"/>
    </source>
</evidence>
<dbReference type="GO" id="GO:0005886">
    <property type="term" value="C:plasma membrane"/>
    <property type="evidence" value="ECO:0007669"/>
    <property type="project" value="TreeGrafter"/>
</dbReference>
<feature type="transmembrane region" description="Helical" evidence="7">
    <location>
        <begin position="471"/>
        <end position="501"/>
    </location>
</feature>
<keyword evidence="4" id="KW-0677">Repeat</keyword>
<feature type="transmembrane region" description="Helical" evidence="7">
    <location>
        <begin position="552"/>
        <end position="573"/>
    </location>
</feature>
<dbReference type="InterPro" id="IPR051679">
    <property type="entry name" value="DASS-Related_Transporters"/>
</dbReference>
<feature type="transmembrane region" description="Helical" evidence="7">
    <location>
        <begin position="76"/>
        <end position="91"/>
    </location>
</feature>
<feature type="transmembrane region" description="Helical" evidence="7">
    <location>
        <begin position="97"/>
        <end position="115"/>
    </location>
</feature>
<evidence type="ECO:0000256" key="1">
    <source>
        <dbReference type="ARBA" id="ARBA00004141"/>
    </source>
</evidence>
<dbReference type="Pfam" id="PF02080">
    <property type="entry name" value="TrkA_C"/>
    <property type="match status" value="1"/>
</dbReference>
<sequence length="574" mass="62728">LISLYIIVVFLIFFQVFPLTTGENLTPVELLSGFADPALMTIMALLVIGQGIAHTGALERPTRRLNKMLVAHPKRTLFLVFLVAFCVSMFMNNTPVVVMFIPILSAMAIQLRGSASRIMMPLSFICILAGMTTLVGSSTNILVSGALERSTGDQIGFFEPFFPGILLALIGVVYIVFMGRWLLPKREYKKKGRRSAGQQYIAPIRITKNHPLVGRKPVAGLFPDLRMMTVRMIDRQGRKLLPPFEDALEPGDILTVSATRKALTGLLSAYPEYLKGMLSISDYGLERKSERMVISEAIVAPGSEMIGKTIENAGFRRQTGCLVLGLQRKSHMYRNRMINIELKAGDVLLLFGYVGKIEAMRDHHDLLLLDWATAELPDIRKANIARLIFLSVILGASLGIIPILHAALAGAGLMIAMGCLNIPQAIRALDSRIYMLIGAAFAMGLAMERTGGASYIAHQVVAALQGFGPQILIGGLFLLVAVMTNLLSNSATAILFAPISIGVANQTGIDPKILILTVLFAANCSFATPIAYQTNLLVMGPGHYKFIDYMKFGIPLILVLWISYVLMLPFVFAL</sequence>
<dbReference type="Proteomes" id="UP000885830">
    <property type="component" value="Unassembled WGS sequence"/>
</dbReference>
<dbReference type="GO" id="GO:0006813">
    <property type="term" value="P:potassium ion transport"/>
    <property type="evidence" value="ECO:0007669"/>
    <property type="project" value="InterPro"/>
</dbReference>
<keyword evidence="3 7" id="KW-0812">Transmembrane</keyword>
<dbReference type="InterPro" id="IPR004680">
    <property type="entry name" value="Cit_transptr-like_dom"/>
</dbReference>
<protein>
    <submittedName>
        <fullName evidence="9">SLC13 family permease</fullName>
    </submittedName>
</protein>
<proteinExistence type="predicted"/>
<feature type="domain" description="RCK C-terminal" evidence="8">
    <location>
        <begin position="189"/>
        <end position="272"/>
    </location>
</feature>
<dbReference type="PANTHER" id="PTHR43652">
    <property type="entry name" value="BASIC AMINO ACID ANTIPORTER YFCC-RELATED"/>
    <property type="match status" value="1"/>
</dbReference>
<dbReference type="SUPFAM" id="SSF116726">
    <property type="entry name" value="TrkA C-terminal domain-like"/>
    <property type="match status" value="2"/>
</dbReference>
<dbReference type="InterPro" id="IPR006037">
    <property type="entry name" value="RCK_C"/>
</dbReference>
<feature type="transmembrane region" description="Helical" evidence="7">
    <location>
        <begin position="161"/>
        <end position="183"/>
    </location>
</feature>
<feature type="transmembrane region" description="Helical" evidence="7">
    <location>
        <begin position="122"/>
        <end position="141"/>
    </location>
</feature>
<dbReference type="AlphaFoldDB" id="A0A7C5QVS4"/>
<dbReference type="Pfam" id="PF03600">
    <property type="entry name" value="CitMHS"/>
    <property type="match status" value="1"/>
</dbReference>
<organism evidence="9">
    <name type="scientific">Hellea balneolensis</name>
    <dbReference type="NCBI Taxonomy" id="287478"/>
    <lineage>
        <taxon>Bacteria</taxon>
        <taxon>Pseudomonadati</taxon>
        <taxon>Pseudomonadota</taxon>
        <taxon>Alphaproteobacteria</taxon>
        <taxon>Maricaulales</taxon>
        <taxon>Robiginitomaculaceae</taxon>
        <taxon>Hellea</taxon>
    </lineage>
</organism>
<reference evidence="9" key="1">
    <citation type="journal article" date="2020" name="mSystems">
        <title>Genome- and Community-Level Interaction Insights into Carbon Utilization and Element Cycling Functions of Hydrothermarchaeota in Hydrothermal Sediment.</title>
        <authorList>
            <person name="Zhou Z."/>
            <person name="Liu Y."/>
            <person name="Xu W."/>
            <person name="Pan J."/>
            <person name="Luo Z.H."/>
            <person name="Li M."/>
        </authorList>
    </citation>
    <scope>NUCLEOTIDE SEQUENCE [LARGE SCALE GENOMIC DNA]</scope>
    <source>
        <strain evidence="9">HyVt-485</strain>
    </source>
</reference>
<keyword evidence="2" id="KW-0813">Transport</keyword>
<name>A0A7C5QVS4_9PROT</name>
<feature type="non-terminal residue" evidence="9">
    <location>
        <position position="1"/>
    </location>
</feature>
<feature type="domain" description="RCK C-terminal" evidence="8">
    <location>
        <begin position="281"/>
        <end position="366"/>
    </location>
</feature>
<feature type="transmembrane region" description="Helical" evidence="7">
    <location>
        <begin position="38"/>
        <end position="55"/>
    </location>
</feature>
<dbReference type="PROSITE" id="PS51202">
    <property type="entry name" value="RCK_C"/>
    <property type="match status" value="2"/>
</dbReference>
<evidence type="ECO:0000256" key="5">
    <source>
        <dbReference type="ARBA" id="ARBA00022989"/>
    </source>
</evidence>
<comment type="subcellular location">
    <subcellularLocation>
        <location evidence="1">Membrane</location>
        <topology evidence="1">Multi-pass membrane protein</topology>
    </subcellularLocation>
</comment>
<dbReference type="Gene3D" id="3.30.70.1450">
    <property type="entry name" value="Regulator of K+ conductance, C-terminal domain"/>
    <property type="match status" value="1"/>
</dbReference>
<keyword evidence="5 7" id="KW-1133">Transmembrane helix</keyword>
<evidence type="ECO:0000259" key="8">
    <source>
        <dbReference type="PROSITE" id="PS51202"/>
    </source>
</evidence>
<gene>
    <name evidence="9" type="ORF">ENJ42_03595</name>
</gene>
<evidence type="ECO:0000256" key="7">
    <source>
        <dbReference type="SAM" id="Phobius"/>
    </source>
</evidence>
<evidence type="ECO:0000256" key="6">
    <source>
        <dbReference type="ARBA" id="ARBA00023136"/>
    </source>
</evidence>